<comment type="caution">
    <text evidence="3">The sequence shown here is derived from an EMBL/GenBank/DDBJ whole genome shotgun (WGS) entry which is preliminary data.</text>
</comment>
<gene>
    <name evidence="3" type="ORF">QYE76_057911</name>
</gene>
<dbReference type="InterPro" id="IPR008889">
    <property type="entry name" value="VQ"/>
</dbReference>
<sequence>MSRPPAMSSTNKGTINGAAEAGGSGTSVSAPRPHWRSRDPAAIVVYVVHPDQFRDVVQQLTGAAPANTSPSEAAPFTADANAALAQHRRHGGGGDDRDCDGTPSRATTLRQMMDECSAWATDDDGYHCDDKNSRESSVPGTKHRRL</sequence>
<proteinExistence type="predicted"/>
<name>A0AAD8T4P3_LOLMU</name>
<dbReference type="Pfam" id="PF05678">
    <property type="entry name" value="VQ"/>
    <property type="match status" value="1"/>
</dbReference>
<dbReference type="AlphaFoldDB" id="A0AAD8T4P3"/>
<feature type="region of interest" description="Disordered" evidence="1">
    <location>
        <begin position="122"/>
        <end position="146"/>
    </location>
</feature>
<evidence type="ECO:0000259" key="2">
    <source>
        <dbReference type="Pfam" id="PF05678"/>
    </source>
</evidence>
<keyword evidence="4" id="KW-1185">Reference proteome</keyword>
<evidence type="ECO:0000313" key="4">
    <source>
        <dbReference type="Proteomes" id="UP001231189"/>
    </source>
</evidence>
<evidence type="ECO:0000256" key="1">
    <source>
        <dbReference type="SAM" id="MobiDB-lite"/>
    </source>
</evidence>
<dbReference type="EMBL" id="JAUUTY010000003">
    <property type="protein sequence ID" value="KAK1669752.1"/>
    <property type="molecule type" value="Genomic_DNA"/>
</dbReference>
<protein>
    <recommendedName>
        <fullName evidence="2">VQ domain-containing protein</fullName>
    </recommendedName>
</protein>
<evidence type="ECO:0000313" key="3">
    <source>
        <dbReference type="EMBL" id="KAK1669752.1"/>
    </source>
</evidence>
<feature type="region of interest" description="Disordered" evidence="1">
    <location>
        <begin position="85"/>
        <end position="105"/>
    </location>
</feature>
<reference evidence="3" key="1">
    <citation type="submission" date="2023-07" db="EMBL/GenBank/DDBJ databases">
        <title>A chromosome-level genome assembly of Lolium multiflorum.</title>
        <authorList>
            <person name="Chen Y."/>
            <person name="Copetti D."/>
            <person name="Kolliker R."/>
            <person name="Studer B."/>
        </authorList>
    </citation>
    <scope>NUCLEOTIDE SEQUENCE</scope>
    <source>
        <strain evidence="3">02402/16</strain>
        <tissue evidence="3">Leaf</tissue>
    </source>
</reference>
<organism evidence="3 4">
    <name type="scientific">Lolium multiflorum</name>
    <name type="common">Italian ryegrass</name>
    <name type="synonym">Lolium perenne subsp. multiflorum</name>
    <dbReference type="NCBI Taxonomy" id="4521"/>
    <lineage>
        <taxon>Eukaryota</taxon>
        <taxon>Viridiplantae</taxon>
        <taxon>Streptophyta</taxon>
        <taxon>Embryophyta</taxon>
        <taxon>Tracheophyta</taxon>
        <taxon>Spermatophyta</taxon>
        <taxon>Magnoliopsida</taxon>
        <taxon>Liliopsida</taxon>
        <taxon>Poales</taxon>
        <taxon>Poaceae</taxon>
        <taxon>BOP clade</taxon>
        <taxon>Pooideae</taxon>
        <taxon>Poodae</taxon>
        <taxon>Poeae</taxon>
        <taxon>Poeae Chloroplast Group 2 (Poeae type)</taxon>
        <taxon>Loliodinae</taxon>
        <taxon>Loliinae</taxon>
        <taxon>Lolium</taxon>
    </lineage>
</organism>
<feature type="compositionally biased region" description="Basic and acidic residues" evidence="1">
    <location>
        <begin position="124"/>
        <end position="134"/>
    </location>
</feature>
<dbReference type="Proteomes" id="UP001231189">
    <property type="component" value="Unassembled WGS sequence"/>
</dbReference>
<feature type="domain" description="VQ" evidence="2">
    <location>
        <begin position="45"/>
        <end position="65"/>
    </location>
</feature>
<accession>A0AAD8T4P3</accession>
<feature type="region of interest" description="Disordered" evidence="1">
    <location>
        <begin position="1"/>
        <end position="37"/>
    </location>
</feature>